<proteinExistence type="predicted"/>
<evidence type="ECO:0000313" key="2">
    <source>
        <dbReference type="EMBL" id="RKQ72500.1"/>
    </source>
</evidence>
<gene>
    <name evidence="2" type="ORF">BCL74_0267</name>
</gene>
<dbReference type="PROSITE" id="PS50880">
    <property type="entry name" value="TOPRIM"/>
    <property type="match status" value="1"/>
</dbReference>
<dbReference type="InterPro" id="IPR009270">
    <property type="entry name" value="DUF927"/>
</dbReference>
<dbReference type="OrthoDB" id="784829at2"/>
<sequence>MGVDRRDTLDSDWQAIIPVPVDAPNPPAHTYIERRAVSYSALYTYADKDGEIIGYIGRIERPDGGKEYRPLTYCVNRSGNREWRPKGFPAPRPLYRLHALYSEPAKPVLVVEGEKAADAAARTFPNYIAITSPNGAKSAGKADWSPLAGRTVVIWPDNDAEGRSYAGDVARMAAQAGALSIGIVEIPAAFPDKWDLADPLPERWNITTLQELLEEASRKDCLLDYLDPKAAVCLPYKLTELGVEYGEETEDGDTYWHPVCSRLEIVADTRNPDGTAWGRLLRVFDRDGRKHEWAMPMTMLAGDGTAYREALLDMGLTLAAGAKAKNRLNEYIARTTPEARITCVPRIGWHSGRFVLPDRSYGPPGEAIRLQTEAPLDHAFAVSGTLPEWQNAIASLCVGNSRLCFAVSAAFAAPLLPFTLNEGGGFHLRGPSSVGKTTALRVASSVWGGGARSYIKTWRTTANGLESTAQAHNHALLCLDEIGQLDGREIGQAAYMLANGEGKGRARKDGASRRAAHWQLLLLSTGEQSLSEKLAEVGKRAHAGQEARLVDLPADACAGYGLFEELHGFDSPAALARHLAEASGRLHGTPIRAFLGLIADRQSEIVQTIRQHMQRFVTAYCPMKADGQVQRVAQRFGLVAAAGEVAAALNIVPWPEGQAMWAAEICFHAWLDQRGGTRSAEEREVISRLRRFLELHGEARFVRLDCPDNDRPVANRAGYRRLNAGAIEYLVFRETFRTEIFDGMDAIHAARILKEASYLIPDSSDKSTTPIRVPGHVGSVRLYRIAGNIIEGGNG</sequence>
<protein>
    <submittedName>
        <fullName evidence="2">Uncharacterized protein (DUF927 family)</fullName>
    </submittedName>
</protein>
<evidence type="ECO:0000259" key="1">
    <source>
        <dbReference type="PROSITE" id="PS50880"/>
    </source>
</evidence>
<organism evidence="2 3">
    <name type="scientific">Oceanibaculum indicum</name>
    <dbReference type="NCBI Taxonomy" id="526216"/>
    <lineage>
        <taxon>Bacteria</taxon>
        <taxon>Pseudomonadati</taxon>
        <taxon>Pseudomonadota</taxon>
        <taxon>Alphaproteobacteria</taxon>
        <taxon>Rhodospirillales</taxon>
        <taxon>Oceanibaculaceae</taxon>
        <taxon>Oceanibaculum</taxon>
    </lineage>
</organism>
<dbReference type="InterPro" id="IPR006171">
    <property type="entry name" value="TOPRIM_dom"/>
</dbReference>
<dbReference type="InterPro" id="IPR034154">
    <property type="entry name" value="TOPRIM_DnaG/twinkle"/>
</dbReference>
<dbReference type="RefSeq" id="WP_121216946.1">
    <property type="nucleotide sequence ID" value="NZ_RBIG01000001.1"/>
</dbReference>
<reference evidence="2 3" key="1">
    <citation type="submission" date="2018-10" db="EMBL/GenBank/DDBJ databases">
        <title>Comparative analysis of microorganisms from saline springs in Andes Mountain Range, Colombia.</title>
        <authorList>
            <person name="Rubin E."/>
        </authorList>
    </citation>
    <scope>NUCLEOTIDE SEQUENCE [LARGE SCALE GENOMIC DNA]</scope>
    <source>
        <strain evidence="2 3">USBA 36</strain>
    </source>
</reference>
<feature type="domain" description="Toprim" evidence="1">
    <location>
        <begin position="106"/>
        <end position="191"/>
    </location>
</feature>
<evidence type="ECO:0000313" key="3">
    <source>
        <dbReference type="Proteomes" id="UP000277424"/>
    </source>
</evidence>
<dbReference type="CDD" id="cd01029">
    <property type="entry name" value="TOPRIM_primases"/>
    <property type="match status" value="1"/>
</dbReference>
<dbReference type="EMBL" id="RBIG01000001">
    <property type="protein sequence ID" value="RKQ72500.1"/>
    <property type="molecule type" value="Genomic_DNA"/>
</dbReference>
<dbReference type="Gene3D" id="3.40.1360.10">
    <property type="match status" value="1"/>
</dbReference>
<dbReference type="Pfam" id="PF06048">
    <property type="entry name" value="DUF927"/>
    <property type="match status" value="1"/>
</dbReference>
<name>A0A420WNF4_9PROT</name>
<comment type="caution">
    <text evidence="2">The sequence shown here is derived from an EMBL/GenBank/DDBJ whole genome shotgun (WGS) entry which is preliminary data.</text>
</comment>
<dbReference type="Proteomes" id="UP000277424">
    <property type="component" value="Unassembled WGS sequence"/>
</dbReference>
<dbReference type="AlphaFoldDB" id="A0A420WNF4"/>
<accession>A0A420WNF4</accession>